<feature type="binding site" evidence="4">
    <location>
        <position position="118"/>
    </location>
    <ligand>
        <name>substrate</name>
    </ligand>
</feature>
<evidence type="ECO:0000313" key="6">
    <source>
        <dbReference type="Proteomes" id="UP000076717"/>
    </source>
</evidence>
<dbReference type="Pfam" id="PF08450">
    <property type="entry name" value="SGL"/>
    <property type="match status" value="1"/>
</dbReference>
<comment type="cofactor">
    <cofactor evidence="4">
        <name>Zn(2+)</name>
        <dbReference type="ChEBI" id="CHEBI:29105"/>
    </cofactor>
    <text evidence="4">Binds 1 divalent metal cation per subunit.</text>
</comment>
<evidence type="ECO:0000256" key="2">
    <source>
        <dbReference type="ARBA" id="ARBA00022801"/>
    </source>
</evidence>
<feature type="binding site" evidence="4">
    <location>
        <position position="176"/>
    </location>
    <ligand>
        <name>a divalent metal cation</name>
        <dbReference type="ChEBI" id="CHEBI:60240"/>
    </ligand>
</feature>
<evidence type="ECO:0000313" key="5">
    <source>
        <dbReference type="EMBL" id="KZX20068.1"/>
    </source>
</evidence>
<dbReference type="PANTHER" id="PTHR47572">
    <property type="entry name" value="LIPOPROTEIN-RELATED"/>
    <property type="match status" value="1"/>
</dbReference>
<dbReference type="PANTHER" id="PTHR47572:SF4">
    <property type="entry name" value="LACTONASE DRP35"/>
    <property type="match status" value="1"/>
</dbReference>
<gene>
    <name evidence="5" type="primary">gnl</name>
    <name evidence="5" type="ORF">ACH61_02829</name>
</gene>
<dbReference type="Proteomes" id="UP000076717">
    <property type="component" value="Unassembled WGS sequence"/>
</dbReference>
<evidence type="ECO:0000256" key="4">
    <source>
        <dbReference type="PIRSR" id="PIRSR605511-2"/>
    </source>
</evidence>
<feature type="binding site" evidence="4">
    <location>
        <position position="142"/>
    </location>
    <ligand>
        <name>substrate</name>
    </ligand>
</feature>
<dbReference type="InterPro" id="IPR005511">
    <property type="entry name" value="SMP-30"/>
</dbReference>
<dbReference type="EMBL" id="LIIN01000143">
    <property type="protein sequence ID" value="KZX20068.1"/>
    <property type="molecule type" value="Genomic_DNA"/>
</dbReference>
<dbReference type="EC" id="3.1.1.17" evidence="5"/>
<dbReference type="GO" id="GO:0046872">
    <property type="term" value="F:metal ion binding"/>
    <property type="evidence" value="ECO:0007669"/>
    <property type="project" value="UniProtKB-KW"/>
</dbReference>
<dbReference type="InterPro" id="IPR051262">
    <property type="entry name" value="SMP-30/CGR1_Lactonase"/>
</dbReference>
<dbReference type="Gene3D" id="2.120.10.30">
    <property type="entry name" value="TolB, C-terminal domain"/>
    <property type="match status" value="1"/>
</dbReference>
<evidence type="ECO:0000256" key="1">
    <source>
        <dbReference type="ARBA" id="ARBA00008853"/>
    </source>
</evidence>
<evidence type="ECO:0000256" key="3">
    <source>
        <dbReference type="PIRSR" id="PIRSR605511-1"/>
    </source>
</evidence>
<dbReference type="PATRIC" id="fig|1671680.3.peg.3044"/>
<accession>A0A162GMS1</accession>
<dbReference type="SUPFAM" id="SSF63829">
    <property type="entry name" value="Calcium-dependent phosphotriesterase"/>
    <property type="match status" value="1"/>
</dbReference>
<dbReference type="InterPro" id="IPR011042">
    <property type="entry name" value="6-blade_b-propeller_TolB-like"/>
</dbReference>
<feature type="binding site" evidence="4">
    <location>
        <position position="32"/>
    </location>
    <ligand>
        <name>a divalent metal cation</name>
        <dbReference type="ChEBI" id="CHEBI:60240"/>
    </ligand>
</feature>
<sequence>MDGDEAEARMLDELLAPGARLERVATGATWSEGPVWLPRERVVRWSDIPGDRILEWDARTGGTRVHREQVEFTNGRTLDREGRVVQCSHGRRAVEREVDGVVEVLVDRHGDARLNSPNDVVVASDGAVWFTDPPYGILQAHEGHLGEPEYGGCHVFRFVESTGELTVAATTVEEPNGLAFSPDERLLYVSDTSVALRTDGTGEHCIRAFSVDEQWRLDPLGVLAVIEPGVPDGFRVDVDGRIWTSSADAVQILAPDGAVLARIPMPEVVGNLCFGGDDGTELFIAASTSLYRIRTTTRDSASRSAAARP</sequence>
<feature type="binding site" evidence="4">
    <location>
        <position position="232"/>
    </location>
    <ligand>
        <name>a divalent metal cation</name>
        <dbReference type="ChEBI" id="CHEBI:60240"/>
    </ligand>
</feature>
<dbReference type="RefSeq" id="WP_132505363.1">
    <property type="nucleotide sequence ID" value="NZ_CP047186.1"/>
</dbReference>
<keyword evidence="6" id="KW-1185">Reference proteome</keyword>
<feature type="active site" description="Proton donor/acceptor" evidence="3">
    <location>
        <position position="232"/>
    </location>
</feature>
<organism evidence="5 6">
    <name type="scientific">Rathayibacter tanaceti</name>
    <dbReference type="NCBI Taxonomy" id="1671680"/>
    <lineage>
        <taxon>Bacteria</taxon>
        <taxon>Bacillati</taxon>
        <taxon>Actinomycetota</taxon>
        <taxon>Actinomycetes</taxon>
        <taxon>Micrococcales</taxon>
        <taxon>Microbacteriaceae</taxon>
        <taxon>Rathayibacter</taxon>
    </lineage>
</organism>
<keyword evidence="2 5" id="KW-0378">Hydrolase</keyword>
<comment type="caution">
    <text evidence="5">The sequence shown here is derived from an EMBL/GenBank/DDBJ whole genome shotgun (WGS) entry which is preliminary data.</text>
</comment>
<keyword evidence="4" id="KW-0862">Zinc</keyword>
<dbReference type="PRINTS" id="PR01790">
    <property type="entry name" value="SMP30FAMILY"/>
</dbReference>
<dbReference type="GO" id="GO:0004341">
    <property type="term" value="F:gluconolactonase activity"/>
    <property type="evidence" value="ECO:0007669"/>
    <property type="project" value="UniProtKB-EC"/>
</dbReference>
<keyword evidence="4" id="KW-0479">Metal-binding</keyword>
<dbReference type="InterPro" id="IPR013658">
    <property type="entry name" value="SGL"/>
</dbReference>
<protein>
    <submittedName>
        <fullName evidence="5">Gluconolactonase</fullName>
        <ecNumber evidence="5">3.1.1.17</ecNumber>
    </submittedName>
</protein>
<name>A0A162GMS1_9MICO</name>
<proteinExistence type="inferred from homology"/>
<dbReference type="AlphaFoldDB" id="A0A162GMS1"/>
<comment type="similarity">
    <text evidence="1">Belongs to the SMP-30/CGR1 family.</text>
</comment>
<reference evidence="5 6" key="1">
    <citation type="submission" date="2015-08" db="EMBL/GenBank/DDBJ databases">
        <title>Draft Genome Sequence of Rathayibacter sp. Strain VKM Ac-2596 Isolated from Leaf Gall Induced by Plant-Parasitic Nematodes.</title>
        <authorList>
            <person name="Vasilenko O.V."/>
            <person name="Starodumova I.P."/>
            <person name="Tarlachkov S.V."/>
            <person name="Dorofeeva L.V."/>
            <person name="Evtushenko L.I."/>
        </authorList>
    </citation>
    <scope>NUCLEOTIDE SEQUENCE [LARGE SCALE GENOMIC DNA]</scope>
    <source>
        <strain evidence="5 6">VKM Ac-2596</strain>
    </source>
</reference>